<proteinExistence type="predicted"/>
<accession>A0A6L3YK23</accession>
<evidence type="ECO:0000256" key="3">
    <source>
        <dbReference type="ARBA" id="ARBA00023163"/>
    </source>
</evidence>
<dbReference type="SUPFAM" id="SSF46785">
    <property type="entry name" value="Winged helix' DNA-binding domain"/>
    <property type="match status" value="1"/>
</dbReference>
<dbReference type="PANTHER" id="PTHR43537:SF5">
    <property type="entry name" value="UXU OPERON TRANSCRIPTIONAL REGULATOR"/>
    <property type="match status" value="1"/>
</dbReference>
<keyword evidence="3" id="KW-0804">Transcription</keyword>
<dbReference type="SMART" id="SM00895">
    <property type="entry name" value="FCD"/>
    <property type="match status" value="1"/>
</dbReference>
<dbReference type="Pfam" id="PF00392">
    <property type="entry name" value="GntR"/>
    <property type="match status" value="1"/>
</dbReference>
<dbReference type="SMART" id="SM00345">
    <property type="entry name" value="HTH_GNTR"/>
    <property type="match status" value="1"/>
</dbReference>
<dbReference type="SUPFAM" id="SSF48008">
    <property type="entry name" value="GntR ligand-binding domain-like"/>
    <property type="match status" value="1"/>
</dbReference>
<evidence type="ECO:0000259" key="4">
    <source>
        <dbReference type="PROSITE" id="PS50949"/>
    </source>
</evidence>
<sequence>MQGRIVAGELRPNEVLPSEGALAAQLGVHRSSVREAIRSLEEQGYVHRPQGKRKLYVSIPSTQVLSRKLIEPLVLNQTSFEELWEAIRALDPAAAAAAARRRSAGHVEELEDNLKRSRAVIDDHERLTRLDIEFHEIVARAAGNQVIEAIRLPISDLFYPSFQTVMSRLNAGDRLLKAHEKIVEAIKWSDAEEAETWMIKHINDFRKGYELARLDMSASVVLPKENAHV</sequence>
<dbReference type="EMBL" id="WBVX01000016">
    <property type="protein sequence ID" value="KAB2683346.1"/>
    <property type="molecule type" value="Genomic_DNA"/>
</dbReference>
<dbReference type="PRINTS" id="PR00035">
    <property type="entry name" value="HTHGNTR"/>
</dbReference>
<feature type="domain" description="HTH gntR-type" evidence="4">
    <location>
        <begin position="1"/>
        <end position="60"/>
    </location>
</feature>
<dbReference type="Gene3D" id="1.10.10.10">
    <property type="entry name" value="Winged helix-like DNA-binding domain superfamily/Winged helix DNA-binding domain"/>
    <property type="match status" value="1"/>
</dbReference>
<keyword evidence="2" id="KW-0238">DNA-binding</keyword>
<dbReference type="PROSITE" id="PS50949">
    <property type="entry name" value="HTH_GNTR"/>
    <property type="match status" value="1"/>
</dbReference>
<protein>
    <submittedName>
        <fullName evidence="5">FadR family transcriptional regulator</fullName>
    </submittedName>
</protein>
<reference evidence="5 6" key="1">
    <citation type="submission" date="2019-09" db="EMBL/GenBank/DDBJ databases">
        <title>Taxonomic organization of the family Brucellaceae based on a phylogenomic approach.</title>
        <authorList>
            <person name="Leclercq S."/>
            <person name="Cloeckaert A."/>
            <person name="Zygmunt M.S."/>
        </authorList>
    </citation>
    <scope>NUCLEOTIDE SEQUENCE [LARGE SCALE GENOMIC DNA]</scope>
    <source>
        <strain evidence="5 6">WS1830</strain>
    </source>
</reference>
<dbReference type="Pfam" id="PF07729">
    <property type="entry name" value="FCD"/>
    <property type="match status" value="1"/>
</dbReference>
<keyword evidence="1" id="KW-0805">Transcription regulation</keyword>
<evidence type="ECO:0000256" key="2">
    <source>
        <dbReference type="ARBA" id="ARBA00023125"/>
    </source>
</evidence>
<dbReference type="InterPro" id="IPR036388">
    <property type="entry name" value="WH-like_DNA-bd_sf"/>
</dbReference>
<evidence type="ECO:0000256" key="1">
    <source>
        <dbReference type="ARBA" id="ARBA00023015"/>
    </source>
</evidence>
<dbReference type="Proteomes" id="UP000481643">
    <property type="component" value="Unassembled WGS sequence"/>
</dbReference>
<dbReference type="GO" id="GO:0003700">
    <property type="term" value="F:DNA-binding transcription factor activity"/>
    <property type="evidence" value="ECO:0007669"/>
    <property type="project" value="InterPro"/>
</dbReference>
<organism evidence="5 6">
    <name type="scientific">Brucella tritici</name>
    <dbReference type="NCBI Taxonomy" id="94626"/>
    <lineage>
        <taxon>Bacteria</taxon>
        <taxon>Pseudomonadati</taxon>
        <taxon>Pseudomonadota</taxon>
        <taxon>Alphaproteobacteria</taxon>
        <taxon>Hyphomicrobiales</taxon>
        <taxon>Brucellaceae</taxon>
        <taxon>Brucella/Ochrobactrum group</taxon>
        <taxon>Brucella</taxon>
    </lineage>
</organism>
<comment type="caution">
    <text evidence="5">The sequence shown here is derived from an EMBL/GenBank/DDBJ whole genome shotgun (WGS) entry which is preliminary data.</text>
</comment>
<dbReference type="InterPro" id="IPR000524">
    <property type="entry name" value="Tscrpt_reg_HTH_GntR"/>
</dbReference>
<dbReference type="InterPro" id="IPR011711">
    <property type="entry name" value="GntR_C"/>
</dbReference>
<name>A0A6L3YK23_9HYPH</name>
<dbReference type="GO" id="GO:0003677">
    <property type="term" value="F:DNA binding"/>
    <property type="evidence" value="ECO:0007669"/>
    <property type="project" value="UniProtKB-KW"/>
</dbReference>
<dbReference type="CDD" id="cd07377">
    <property type="entry name" value="WHTH_GntR"/>
    <property type="match status" value="1"/>
</dbReference>
<evidence type="ECO:0000313" key="5">
    <source>
        <dbReference type="EMBL" id="KAB2683346.1"/>
    </source>
</evidence>
<evidence type="ECO:0000313" key="6">
    <source>
        <dbReference type="Proteomes" id="UP000481643"/>
    </source>
</evidence>
<dbReference type="InterPro" id="IPR036390">
    <property type="entry name" value="WH_DNA-bd_sf"/>
</dbReference>
<dbReference type="PANTHER" id="PTHR43537">
    <property type="entry name" value="TRANSCRIPTIONAL REGULATOR, GNTR FAMILY"/>
    <property type="match status" value="1"/>
</dbReference>
<dbReference type="RefSeq" id="WP_151652308.1">
    <property type="nucleotide sequence ID" value="NZ_WBVX01000016.1"/>
</dbReference>
<gene>
    <name evidence="5" type="ORF">F9L08_16035</name>
</gene>
<dbReference type="InterPro" id="IPR008920">
    <property type="entry name" value="TF_FadR/GntR_C"/>
</dbReference>
<dbReference type="AlphaFoldDB" id="A0A6L3YK23"/>
<dbReference type="Gene3D" id="1.20.120.530">
    <property type="entry name" value="GntR ligand-binding domain-like"/>
    <property type="match status" value="1"/>
</dbReference>